<sequence length="192" mass="21951">MQSVSPDLQDPPLTFQSIKSTLSIFSLHVSHDECERLVWFVNLGKTDLANLKSQSPRETTRMFVWIAHLLFLDEKAQTKGLIVVDDMADIGFWDYMTMLPIQVGISVDRFLISVTPLKAKNVVLMHRPKWAEIGYSLLSWFLTKKMKNRVTMVEKGQENDMMMKVVGGAKFIPIDFSDVEGLISKDIIAQHY</sequence>
<organism evidence="2 3">
    <name type="scientific">Skeletonema marinoi</name>
    <dbReference type="NCBI Taxonomy" id="267567"/>
    <lineage>
        <taxon>Eukaryota</taxon>
        <taxon>Sar</taxon>
        <taxon>Stramenopiles</taxon>
        <taxon>Ochrophyta</taxon>
        <taxon>Bacillariophyta</taxon>
        <taxon>Coscinodiscophyceae</taxon>
        <taxon>Thalassiosirophycidae</taxon>
        <taxon>Thalassiosirales</taxon>
        <taxon>Skeletonemataceae</taxon>
        <taxon>Skeletonema</taxon>
        <taxon>Skeletonema marinoi-dohrnii complex</taxon>
    </lineage>
</organism>
<evidence type="ECO:0000313" key="2">
    <source>
        <dbReference type="EMBL" id="KAK1736635.1"/>
    </source>
</evidence>
<feature type="domain" description="CRAL-TRIO" evidence="1">
    <location>
        <begin position="12"/>
        <end position="184"/>
    </location>
</feature>
<dbReference type="PROSITE" id="PS50191">
    <property type="entry name" value="CRAL_TRIO"/>
    <property type="match status" value="1"/>
</dbReference>
<dbReference type="SUPFAM" id="SSF52087">
    <property type="entry name" value="CRAL/TRIO domain"/>
    <property type="match status" value="1"/>
</dbReference>
<dbReference type="Gene3D" id="3.40.525.10">
    <property type="entry name" value="CRAL-TRIO lipid binding domain"/>
    <property type="match status" value="1"/>
</dbReference>
<dbReference type="InterPro" id="IPR036865">
    <property type="entry name" value="CRAL-TRIO_dom_sf"/>
</dbReference>
<evidence type="ECO:0000259" key="1">
    <source>
        <dbReference type="PROSITE" id="PS50191"/>
    </source>
</evidence>
<dbReference type="InterPro" id="IPR001251">
    <property type="entry name" value="CRAL-TRIO_dom"/>
</dbReference>
<dbReference type="AlphaFoldDB" id="A0AAD9D8E6"/>
<keyword evidence="3" id="KW-1185">Reference proteome</keyword>
<gene>
    <name evidence="2" type="ORF">QTG54_012657</name>
</gene>
<dbReference type="Proteomes" id="UP001224775">
    <property type="component" value="Unassembled WGS sequence"/>
</dbReference>
<dbReference type="EMBL" id="JATAAI010000028">
    <property type="protein sequence ID" value="KAK1736635.1"/>
    <property type="molecule type" value="Genomic_DNA"/>
</dbReference>
<dbReference type="Pfam" id="PF00650">
    <property type="entry name" value="CRAL_TRIO"/>
    <property type="match status" value="1"/>
</dbReference>
<comment type="caution">
    <text evidence="2">The sequence shown here is derived from an EMBL/GenBank/DDBJ whole genome shotgun (WGS) entry which is preliminary data.</text>
</comment>
<name>A0AAD9D8E6_9STRA</name>
<evidence type="ECO:0000313" key="3">
    <source>
        <dbReference type="Proteomes" id="UP001224775"/>
    </source>
</evidence>
<proteinExistence type="predicted"/>
<reference evidence="2" key="1">
    <citation type="submission" date="2023-06" db="EMBL/GenBank/DDBJ databases">
        <title>Survivors Of The Sea: Transcriptome response of Skeletonema marinoi to long-term dormancy.</title>
        <authorList>
            <person name="Pinder M.I.M."/>
            <person name="Kourtchenko O."/>
            <person name="Robertson E.K."/>
            <person name="Larsson T."/>
            <person name="Maumus F."/>
            <person name="Osuna-Cruz C.M."/>
            <person name="Vancaester E."/>
            <person name="Stenow R."/>
            <person name="Vandepoele K."/>
            <person name="Ploug H."/>
            <person name="Bruchert V."/>
            <person name="Godhe A."/>
            <person name="Topel M."/>
        </authorList>
    </citation>
    <scope>NUCLEOTIDE SEQUENCE</scope>
    <source>
        <strain evidence="2">R05AC</strain>
    </source>
</reference>
<accession>A0AAD9D8E6</accession>
<protein>
    <recommendedName>
        <fullName evidence="1">CRAL-TRIO domain-containing protein</fullName>
    </recommendedName>
</protein>